<sequence length="479" mass="48763">MSIANAISNAMSGLVATARGTETIAANLANVMTPGYARRELAVGPQGFGGGVRIDGITRIVNASLLSESRLATSAVGDSSTRAAFFGRMEDVIGLPGGDGALSTALTGFRTALGSAAARPDDDIRLSEVVNAASALATRLNGAADAVQAARGMAQQAIASDVAELNASLERVAYLNAQISILDADGKDASPLLDERQQVINRISDIVPVQEVARDRNKVALFTAEGAVLLDGSVPAKLGFEGAAQVTADQTVGAPLNLLTLNGAALTAGQMRLFGGGSLAANFAIRDELAPQVQQELDGLAFDLHQRLADADPSVGAADPGLFTDGGARASAAGIIGLAGRISVNALVVPGQGGEVWRLRAGLQAATGEPVGQTAVLNALVGAIDAVAPAAAGTGIAGSDSLLGRFSTVEAHVVSRRVGSEGELAIRSGRLTTISSSLMAEGVDSDAEMQRLLQYEQSYAANARVLRAVDEMMNQILGM</sequence>
<dbReference type="RefSeq" id="WP_265505157.1">
    <property type="nucleotide sequence ID" value="NZ_JAOTBE010000001.1"/>
</dbReference>
<keyword evidence="11" id="KW-1185">Reference proteome</keyword>
<dbReference type="Proteomes" id="UP001589795">
    <property type="component" value="Unassembled WGS sequence"/>
</dbReference>
<dbReference type="InterPro" id="IPR010930">
    <property type="entry name" value="Flg_bb/hook_C_dom"/>
</dbReference>
<gene>
    <name evidence="10" type="primary">flgK</name>
    <name evidence="10" type="ORF">ACFFIZ_06160</name>
</gene>
<dbReference type="Pfam" id="PF22638">
    <property type="entry name" value="FlgK_D1"/>
    <property type="match status" value="1"/>
</dbReference>
<evidence type="ECO:0000256" key="2">
    <source>
        <dbReference type="ARBA" id="ARBA00004613"/>
    </source>
</evidence>
<dbReference type="PANTHER" id="PTHR30033">
    <property type="entry name" value="FLAGELLAR HOOK-ASSOCIATED PROTEIN 1"/>
    <property type="match status" value="1"/>
</dbReference>
<feature type="domain" description="Flagellar basal-body/hook protein C-terminal" evidence="8">
    <location>
        <begin position="440"/>
        <end position="478"/>
    </location>
</feature>
<evidence type="ECO:0000256" key="4">
    <source>
        <dbReference type="ARBA" id="ARBA00016244"/>
    </source>
</evidence>
<dbReference type="PANTHER" id="PTHR30033:SF2">
    <property type="entry name" value="FLAGELLAR HOOK PROTEIN"/>
    <property type="match status" value="1"/>
</dbReference>
<keyword evidence="6" id="KW-0975">Bacterial flagellum</keyword>
<evidence type="ECO:0000259" key="8">
    <source>
        <dbReference type="Pfam" id="PF06429"/>
    </source>
</evidence>
<keyword evidence="5" id="KW-0964">Secreted</keyword>
<dbReference type="InterPro" id="IPR001444">
    <property type="entry name" value="Flag_bb_rod_N"/>
</dbReference>
<comment type="similarity">
    <text evidence="3">Belongs to the flagella basal body rod proteins family.</text>
</comment>
<feature type="domain" description="Flagellar hook-associated protein FlgK helical" evidence="9">
    <location>
        <begin position="88"/>
        <end position="307"/>
    </location>
</feature>
<dbReference type="InterPro" id="IPR053927">
    <property type="entry name" value="FlgK_helical"/>
</dbReference>
<reference evidence="10 11" key="1">
    <citation type="submission" date="2024-09" db="EMBL/GenBank/DDBJ databases">
        <authorList>
            <person name="Sun Q."/>
            <person name="Mori K."/>
        </authorList>
    </citation>
    <scope>NUCLEOTIDE SEQUENCE [LARGE SCALE GENOMIC DNA]</scope>
    <source>
        <strain evidence="10 11">CCM 7904</strain>
    </source>
</reference>
<name>A0ABV6CGP9_9RHOB</name>
<evidence type="ECO:0000256" key="1">
    <source>
        <dbReference type="ARBA" id="ARBA00004117"/>
    </source>
</evidence>
<evidence type="ECO:0000313" key="11">
    <source>
        <dbReference type="Proteomes" id="UP001589795"/>
    </source>
</evidence>
<dbReference type="SUPFAM" id="SSF64518">
    <property type="entry name" value="Phase 1 flagellin"/>
    <property type="match status" value="1"/>
</dbReference>
<protein>
    <recommendedName>
        <fullName evidence="4">Flagellar hook-associated protein 1</fullName>
    </recommendedName>
</protein>
<dbReference type="Pfam" id="PF00460">
    <property type="entry name" value="Flg_bb_rod"/>
    <property type="match status" value="1"/>
</dbReference>
<proteinExistence type="inferred from homology"/>
<dbReference type="NCBIfam" id="TIGR02492">
    <property type="entry name" value="flgK_ends"/>
    <property type="match status" value="1"/>
</dbReference>
<evidence type="ECO:0000256" key="3">
    <source>
        <dbReference type="ARBA" id="ARBA00009677"/>
    </source>
</evidence>
<evidence type="ECO:0000259" key="9">
    <source>
        <dbReference type="Pfam" id="PF22638"/>
    </source>
</evidence>
<keyword evidence="10" id="KW-0966">Cell projection</keyword>
<dbReference type="InterPro" id="IPR002371">
    <property type="entry name" value="FlgK"/>
</dbReference>
<evidence type="ECO:0000256" key="5">
    <source>
        <dbReference type="ARBA" id="ARBA00022525"/>
    </source>
</evidence>
<dbReference type="Pfam" id="PF06429">
    <property type="entry name" value="Flg_bbr_C"/>
    <property type="match status" value="1"/>
</dbReference>
<comment type="caution">
    <text evidence="10">The sequence shown here is derived from an EMBL/GenBank/DDBJ whole genome shotgun (WGS) entry which is preliminary data.</text>
</comment>
<evidence type="ECO:0000256" key="6">
    <source>
        <dbReference type="ARBA" id="ARBA00023143"/>
    </source>
</evidence>
<keyword evidence="10" id="KW-0969">Cilium</keyword>
<keyword evidence="10" id="KW-0282">Flagellum</keyword>
<accession>A0ABV6CGP9</accession>
<evidence type="ECO:0000259" key="7">
    <source>
        <dbReference type="Pfam" id="PF00460"/>
    </source>
</evidence>
<feature type="domain" description="Flagellar basal body rod protein N-terminal" evidence="7">
    <location>
        <begin position="8"/>
        <end position="36"/>
    </location>
</feature>
<dbReference type="EMBL" id="JBHLWQ010000055">
    <property type="protein sequence ID" value="MFC0199915.1"/>
    <property type="molecule type" value="Genomic_DNA"/>
</dbReference>
<organism evidence="10 11">
    <name type="scientific">Paracoccus rhizosphaerae</name>
    <dbReference type="NCBI Taxonomy" id="1133347"/>
    <lineage>
        <taxon>Bacteria</taxon>
        <taxon>Pseudomonadati</taxon>
        <taxon>Pseudomonadota</taxon>
        <taxon>Alphaproteobacteria</taxon>
        <taxon>Rhodobacterales</taxon>
        <taxon>Paracoccaceae</taxon>
        <taxon>Paracoccus</taxon>
    </lineage>
</organism>
<evidence type="ECO:0000313" key="10">
    <source>
        <dbReference type="EMBL" id="MFC0199915.1"/>
    </source>
</evidence>
<comment type="subcellular location">
    <subcellularLocation>
        <location evidence="1">Bacterial flagellum basal body</location>
    </subcellularLocation>
    <subcellularLocation>
        <location evidence="2">Secreted</location>
    </subcellularLocation>
</comment>